<feature type="domain" description="Ketopantoate reductase C-terminal" evidence="14">
    <location>
        <begin position="202"/>
        <end position="323"/>
    </location>
</feature>
<evidence type="ECO:0000256" key="3">
    <source>
        <dbReference type="ARBA" id="ARBA00007870"/>
    </source>
</evidence>
<evidence type="ECO:0000313" key="15">
    <source>
        <dbReference type="EMBL" id="MFC7748655.1"/>
    </source>
</evidence>
<dbReference type="SUPFAM" id="SSF51735">
    <property type="entry name" value="NAD(P)-binding Rossmann-fold domains"/>
    <property type="match status" value="1"/>
</dbReference>
<evidence type="ECO:0000256" key="9">
    <source>
        <dbReference type="ARBA" id="ARBA00032024"/>
    </source>
</evidence>
<dbReference type="InterPro" id="IPR013328">
    <property type="entry name" value="6PGD_dom2"/>
</dbReference>
<feature type="region of interest" description="Disordered" evidence="12">
    <location>
        <begin position="146"/>
        <end position="179"/>
    </location>
</feature>
<evidence type="ECO:0000256" key="7">
    <source>
        <dbReference type="ARBA" id="ARBA00022857"/>
    </source>
</evidence>
<accession>A0ABW2V1J4</accession>
<feature type="domain" description="Ketopantoate reductase N-terminal" evidence="13">
    <location>
        <begin position="9"/>
        <end position="162"/>
    </location>
</feature>
<feature type="compositionally biased region" description="Low complexity" evidence="12">
    <location>
        <begin position="169"/>
        <end position="178"/>
    </location>
</feature>
<dbReference type="InterPro" id="IPR013752">
    <property type="entry name" value="KPA_reductase"/>
</dbReference>
<reference evidence="16" key="1">
    <citation type="journal article" date="2019" name="Int. J. Syst. Evol. Microbiol.">
        <title>The Global Catalogue of Microorganisms (GCM) 10K type strain sequencing project: providing services to taxonomists for standard genome sequencing and annotation.</title>
        <authorList>
            <consortium name="The Broad Institute Genomics Platform"/>
            <consortium name="The Broad Institute Genome Sequencing Center for Infectious Disease"/>
            <person name="Wu L."/>
            <person name="Ma J."/>
        </authorList>
    </citation>
    <scope>NUCLEOTIDE SEQUENCE [LARGE SCALE GENOMIC DNA]</scope>
    <source>
        <strain evidence="16">JCM 18657</strain>
    </source>
</reference>
<evidence type="ECO:0000259" key="13">
    <source>
        <dbReference type="Pfam" id="PF02558"/>
    </source>
</evidence>
<evidence type="ECO:0000256" key="4">
    <source>
        <dbReference type="ARBA" id="ARBA00013014"/>
    </source>
</evidence>
<evidence type="ECO:0000256" key="11">
    <source>
        <dbReference type="RuleBase" id="RU362068"/>
    </source>
</evidence>
<dbReference type="Gene3D" id="1.10.1040.10">
    <property type="entry name" value="N-(1-d-carboxylethyl)-l-norvaline Dehydrogenase, domain 2"/>
    <property type="match status" value="1"/>
</dbReference>
<dbReference type="EMBL" id="JBHTGQ010000002">
    <property type="protein sequence ID" value="MFC7748655.1"/>
    <property type="molecule type" value="Genomic_DNA"/>
</dbReference>
<dbReference type="RefSeq" id="WP_138787701.1">
    <property type="nucleotide sequence ID" value="NZ_JBHTGQ010000002.1"/>
</dbReference>
<dbReference type="Proteomes" id="UP001596528">
    <property type="component" value="Unassembled WGS sequence"/>
</dbReference>
<dbReference type="Pfam" id="PF02558">
    <property type="entry name" value="ApbA"/>
    <property type="match status" value="1"/>
</dbReference>
<dbReference type="EC" id="1.1.1.169" evidence="4 11"/>
<dbReference type="InterPro" id="IPR013332">
    <property type="entry name" value="KPR_N"/>
</dbReference>
<dbReference type="InterPro" id="IPR036291">
    <property type="entry name" value="NAD(P)-bd_dom_sf"/>
</dbReference>
<comment type="similarity">
    <text evidence="3 11">Belongs to the ketopantoate reductase family.</text>
</comment>
<organism evidence="15 16">
    <name type="scientific">Paenibacillus thermoaerophilus</name>
    <dbReference type="NCBI Taxonomy" id="1215385"/>
    <lineage>
        <taxon>Bacteria</taxon>
        <taxon>Bacillati</taxon>
        <taxon>Bacillota</taxon>
        <taxon>Bacilli</taxon>
        <taxon>Bacillales</taxon>
        <taxon>Paenibacillaceae</taxon>
        <taxon>Paenibacillus</taxon>
    </lineage>
</organism>
<evidence type="ECO:0000256" key="6">
    <source>
        <dbReference type="ARBA" id="ARBA00022655"/>
    </source>
</evidence>
<keyword evidence="7 11" id="KW-0521">NADP</keyword>
<evidence type="ECO:0000256" key="12">
    <source>
        <dbReference type="SAM" id="MobiDB-lite"/>
    </source>
</evidence>
<comment type="caution">
    <text evidence="15">The sequence shown here is derived from an EMBL/GenBank/DDBJ whole genome shotgun (WGS) entry which is preliminary data.</text>
</comment>
<keyword evidence="8 11" id="KW-0560">Oxidoreductase</keyword>
<evidence type="ECO:0000256" key="5">
    <source>
        <dbReference type="ARBA" id="ARBA00019465"/>
    </source>
</evidence>
<dbReference type="NCBIfam" id="TIGR00745">
    <property type="entry name" value="apbA_panE"/>
    <property type="match status" value="1"/>
</dbReference>
<evidence type="ECO:0000256" key="8">
    <source>
        <dbReference type="ARBA" id="ARBA00023002"/>
    </source>
</evidence>
<comment type="pathway">
    <text evidence="2 11">Cofactor biosynthesis; (R)-pantothenate biosynthesis; (R)-pantoate from 3-methyl-2-oxobutanoate: step 2/2.</text>
</comment>
<protein>
    <recommendedName>
        <fullName evidence="5 11">2-dehydropantoate 2-reductase</fullName>
        <ecNumber evidence="4 11">1.1.1.169</ecNumber>
    </recommendedName>
    <alternativeName>
        <fullName evidence="9 11">Ketopantoate reductase</fullName>
    </alternativeName>
</protein>
<evidence type="ECO:0000256" key="1">
    <source>
        <dbReference type="ARBA" id="ARBA00002919"/>
    </source>
</evidence>
<gene>
    <name evidence="15" type="ORF">ACFQWB_01675</name>
</gene>
<dbReference type="PANTHER" id="PTHR43765">
    <property type="entry name" value="2-DEHYDROPANTOATE 2-REDUCTASE-RELATED"/>
    <property type="match status" value="1"/>
</dbReference>
<evidence type="ECO:0000256" key="10">
    <source>
        <dbReference type="ARBA" id="ARBA00048793"/>
    </source>
</evidence>
<dbReference type="InterPro" id="IPR003710">
    <property type="entry name" value="ApbA"/>
</dbReference>
<name>A0ABW2V1J4_9BACL</name>
<dbReference type="Pfam" id="PF08546">
    <property type="entry name" value="ApbA_C"/>
    <property type="match status" value="1"/>
</dbReference>
<proteinExistence type="inferred from homology"/>
<evidence type="ECO:0000313" key="16">
    <source>
        <dbReference type="Proteomes" id="UP001596528"/>
    </source>
</evidence>
<comment type="catalytic activity">
    <reaction evidence="10 11">
        <text>(R)-pantoate + NADP(+) = 2-dehydropantoate + NADPH + H(+)</text>
        <dbReference type="Rhea" id="RHEA:16233"/>
        <dbReference type="ChEBI" id="CHEBI:11561"/>
        <dbReference type="ChEBI" id="CHEBI:15378"/>
        <dbReference type="ChEBI" id="CHEBI:15980"/>
        <dbReference type="ChEBI" id="CHEBI:57783"/>
        <dbReference type="ChEBI" id="CHEBI:58349"/>
        <dbReference type="EC" id="1.1.1.169"/>
    </reaction>
</comment>
<dbReference type="PANTHER" id="PTHR43765:SF2">
    <property type="entry name" value="2-DEHYDROPANTOATE 2-REDUCTASE"/>
    <property type="match status" value="1"/>
</dbReference>
<dbReference type="InterPro" id="IPR050838">
    <property type="entry name" value="Ketopantoate_reductase"/>
</dbReference>
<keyword evidence="16" id="KW-1185">Reference proteome</keyword>
<comment type="function">
    <text evidence="1 11">Catalyzes the NADPH-dependent reduction of ketopantoate into pantoic acid.</text>
</comment>
<keyword evidence="6 11" id="KW-0566">Pantothenate biosynthesis</keyword>
<dbReference type="Gene3D" id="3.40.50.720">
    <property type="entry name" value="NAD(P)-binding Rossmann-like Domain"/>
    <property type="match status" value="1"/>
</dbReference>
<dbReference type="SUPFAM" id="SSF48179">
    <property type="entry name" value="6-phosphogluconate dehydrogenase C-terminal domain-like"/>
    <property type="match status" value="1"/>
</dbReference>
<dbReference type="InterPro" id="IPR008927">
    <property type="entry name" value="6-PGluconate_DH-like_C_sf"/>
</dbReference>
<evidence type="ECO:0000256" key="2">
    <source>
        <dbReference type="ARBA" id="ARBA00004994"/>
    </source>
</evidence>
<evidence type="ECO:0000259" key="14">
    <source>
        <dbReference type="Pfam" id="PF08546"/>
    </source>
</evidence>
<sequence>MADKDLPAVTVIGAGSVGLLLAGDLAAAGARTTIVARTRAQAEAIGRYGIAVREADGSRRVSHPASTWADETPARGGSADWVVLCVKQPDLDDRICGIALGHAGAAGRILAVQNGIGHEEWLAERIERSRLRVAVTTIGARRTGAAGVDRTGRGMTSIGRADDNGAGAGRARQAGVAAPDESDERFMRLLRAAGWSCEWTDDLRRLLWDKLTVNAIINPLTALLRVPNGRLASSPDTKRLMRELYGEIERLRVAEGVPAGPDMWERVLEVCRRTAANRSSMLQDVERGRPTELDWITGSLLRAAERRGVAMPANRTVYLLLKAGLSTGTEVERDVRHLGMDC</sequence>